<evidence type="ECO:0000313" key="3">
    <source>
        <dbReference type="Proteomes" id="UP001291623"/>
    </source>
</evidence>
<protein>
    <submittedName>
        <fullName evidence="2">Uncharacterized protein</fullName>
    </submittedName>
</protein>
<evidence type="ECO:0000313" key="2">
    <source>
        <dbReference type="EMBL" id="KAK4345270.1"/>
    </source>
</evidence>
<evidence type="ECO:0000256" key="1">
    <source>
        <dbReference type="SAM" id="MobiDB-lite"/>
    </source>
</evidence>
<dbReference type="Proteomes" id="UP001291623">
    <property type="component" value="Unassembled WGS sequence"/>
</dbReference>
<reference evidence="2" key="1">
    <citation type="submission" date="2023-12" db="EMBL/GenBank/DDBJ databases">
        <title>Genome assembly of Anisodus tanguticus.</title>
        <authorList>
            <person name="Wang Y.-J."/>
        </authorList>
    </citation>
    <scope>NUCLEOTIDE SEQUENCE</scope>
    <source>
        <strain evidence="2">KB-2021</strain>
        <tissue evidence="2">Leaf</tissue>
    </source>
</reference>
<keyword evidence="3" id="KW-1185">Reference proteome</keyword>
<name>A0AAE1R4Y2_9SOLA</name>
<feature type="compositionally biased region" description="Basic and acidic residues" evidence="1">
    <location>
        <begin position="66"/>
        <end position="76"/>
    </location>
</feature>
<feature type="region of interest" description="Disordered" evidence="1">
    <location>
        <begin position="56"/>
        <end position="100"/>
    </location>
</feature>
<gene>
    <name evidence="2" type="ORF">RND71_035446</name>
</gene>
<accession>A0AAE1R4Y2</accession>
<feature type="region of interest" description="Disordered" evidence="1">
    <location>
        <begin position="19"/>
        <end position="41"/>
    </location>
</feature>
<proteinExistence type="predicted"/>
<organism evidence="2 3">
    <name type="scientific">Anisodus tanguticus</name>
    <dbReference type="NCBI Taxonomy" id="243964"/>
    <lineage>
        <taxon>Eukaryota</taxon>
        <taxon>Viridiplantae</taxon>
        <taxon>Streptophyta</taxon>
        <taxon>Embryophyta</taxon>
        <taxon>Tracheophyta</taxon>
        <taxon>Spermatophyta</taxon>
        <taxon>Magnoliopsida</taxon>
        <taxon>eudicotyledons</taxon>
        <taxon>Gunneridae</taxon>
        <taxon>Pentapetalae</taxon>
        <taxon>asterids</taxon>
        <taxon>lamiids</taxon>
        <taxon>Solanales</taxon>
        <taxon>Solanaceae</taxon>
        <taxon>Solanoideae</taxon>
        <taxon>Hyoscyameae</taxon>
        <taxon>Anisodus</taxon>
    </lineage>
</organism>
<sequence length="174" mass="19376">MIQYFRAGRINSAAANPLRRTKPSLGRCPLTPHPSATVNTTPRQWTSLYGRILHHGGNPPSPIIPPRRESTSERTSDTNNGKISPTSYPTPKTLLHDRKHHSDPAEKSLITITAFWCLVHRTCVVWLAPAWYGSHLRKVGPQVRGRGVSEVVVETLRVVIVFGIWLFDGVGCQN</sequence>
<dbReference type="AlphaFoldDB" id="A0AAE1R4Y2"/>
<dbReference type="EMBL" id="JAVYJV010000019">
    <property type="protein sequence ID" value="KAK4345270.1"/>
    <property type="molecule type" value="Genomic_DNA"/>
</dbReference>
<comment type="caution">
    <text evidence="2">The sequence shown here is derived from an EMBL/GenBank/DDBJ whole genome shotgun (WGS) entry which is preliminary data.</text>
</comment>
<feature type="compositionally biased region" description="Polar residues" evidence="1">
    <location>
        <begin position="77"/>
        <end position="90"/>
    </location>
</feature>